<proteinExistence type="predicted"/>
<keyword evidence="2" id="KW-0812">Transmembrane</keyword>
<feature type="transmembrane region" description="Helical" evidence="2">
    <location>
        <begin position="99"/>
        <end position="120"/>
    </location>
</feature>
<feature type="region of interest" description="Disordered" evidence="1">
    <location>
        <begin position="471"/>
        <end position="563"/>
    </location>
</feature>
<evidence type="ECO:0000313" key="3">
    <source>
        <dbReference type="EMBL" id="MCO6044011.1"/>
    </source>
</evidence>
<feature type="compositionally biased region" description="Basic and acidic residues" evidence="1">
    <location>
        <begin position="487"/>
        <end position="529"/>
    </location>
</feature>
<feature type="compositionally biased region" description="Gly residues" evidence="1">
    <location>
        <begin position="477"/>
        <end position="486"/>
    </location>
</feature>
<name>A0A9X2FGS5_9BACT</name>
<keyword evidence="2" id="KW-1133">Transmembrane helix</keyword>
<evidence type="ECO:0008006" key="5">
    <source>
        <dbReference type="Google" id="ProtNLM"/>
    </source>
</evidence>
<evidence type="ECO:0000256" key="2">
    <source>
        <dbReference type="SAM" id="Phobius"/>
    </source>
</evidence>
<keyword evidence="4" id="KW-1185">Reference proteome</keyword>
<accession>A0A9X2FGS5</accession>
<evidence type="ECO:0000256" key="1">
    <source>
        <dbReference type="SAM" id="MobiDB-lite"/>
    </source>
</evidence>
<organism evidence="3 4">
    <name type="scientific">Aeoliella straminimaris</name>
    <dbReference type="NCBI Taxonomy" id="2954799"/>
    <lineage>
        <taxon>Bacteria</taxon>
        <taxon>Pseudomonadati</taxon>
        <taxon>Planctomycetota</taxon>
        <taxon>Planctomycetia</taxon>
        <taxon>Pirellulales</taxon>
        <taxon>Lacipirellulaceae</taxon>
        <taxon>Aeoliella</taxon>
    </lineage>
</organism>
<reference evidence="3" key="1">
    <citation type="submission" date="2022-06" db="EMBL/GenBank/DDBJ databases">
        <title>Aeoliella straminimaris, a novel planctomycete from sediments.</title>
        <authorList>
            <person name="Vitorino I.R."/>
            <person name="Lage O.M."/>
        </authorList>
    </citation>
    <scope>NUCLEOTIDE SEQUENCE</scope>
    <source>
        <strain evidence="3">ICT_H6.2</strain>
    </source>
</reference>
<comment type="caution">
    <text evidence="3">The sequence shown here is derived from an EMBL/GenBank/DDBJ whole genome shotgun (WGS) entry which is preliminary data.</text>
</comment>
<dbReference type="RefSeq" id="WP_252852117.1">
    <property type="nucleotide sequence ID" value="NZ_JAMXLR010000028.1"/>
</dbReference>
<keyword evidence="2" id="KW-0472">Membrane</keyword>
<protein>
    <recommendedName>
        <fullName evidence="5">Zinc-finger domain-containing protein</fullName>
    </recommendedName>
</protein>
<sequence>MSNPGKQSDEHLSEELVAYLDGELSATDSEAVESRIQSDEHARSELQKFDRVWNALDGLPRVTVDDSFTRTTIEMATVEAKKELEHETAMLPIRRRNRWLKTAAMTAAAALVGFIALLVLTPNRNRELYTNLPVILELDAYSEVRDIEFLRLLDAEAGDWLVDEWGGQVEGEAQQLALVSSASYNERRQFVNSLSSKEQADLASKHRRFQSFAPEMRDELNRWHTTLAADKDADRMQRVLLAYYAWLSQQDEMEQAQLRIKDAPERIAELKRIRDRSIRDDFFHLSPADAAALRAAVDEIGGDSQMQQLRQAMIESLPDEDDYDQRFEQRWIKGLNSCSKSSPRRPVQLTMFISATGHSEFLGQDFSKYQQAIEDRLIESLDEKTQEKLQNVPKDKPLGKTRLLTGWLFEASRGQRNPDVATLEEFFINGDLTDETRQQLLAMPREEMLEKLEQLYVEEFLGEEGMRGGFKEMMPGFGRGRWGGRGPGDRGPNDRGREDRGPDNRGPRDRGERQRGDRDGRDGGERHGPEGPPGDRLGPPPHERDGFGPPPPRPEASHSQPPN</sequence>
<gene>
    <name evidence="3" type="ORF">NG895_08830</name>
</gene>
<dbReference type="AlphaFoldDB" id="A0A9X2FGS5"/>
<dbReference type="EMBL" id="JAMXLR010000028">
    <property type="protein sequence ID" value="MCO6044011.1"/>
    <property type="molecule type" value="Genomic_DNA"/>
</dbReference>
<evidence type="ECO:0000313" key="4">
    <source>
        <dbReference type="Proteomes" id="UP001155241"/>
    </source>
</evidence>
<dbReference type="Proteomes" id="UP001155241">
    <property type="component" value="Unassembled WGS sequence"/>
</dbReference>